<protein>
    <recommendedName>
        <fullName evidence="3">HEAT repeat domain-containing protein</fullName>
    </recommendedName>
</protein>
<keyword evidence="2" id="KW-1185">Reference proteome</keyword>
<evidence type="ECO:0000313" key="2">
    <source>
        <dbReference type="Proteomes" id="UP001501444"/>
    </source>
</evidence>
<evidence type="ECO:0008006" key="3">
    <source>
        <dbReference type="Google" id="ProtNLM"/>
    </source>
</evidence>
<comment type="caution">
    <text evidence="1">The sequence shown here is derived from an EMBL/GenBank/DDBJ whole genome shotgun (WGS) entry which is preliminary data.</text>
</comment>
<name>A0ABP5UH55_9ACTN</name>
<dbReference type="EMBL" id="BAAARV010000081">
    <property type="protein sequence ID" value="GAA2376712.1"/>
    <property type="molecule type" value="Genomic_DNA"/>
</dbReference>
<sequence>MGELWQRARDGVDAGDLDGLADLLAGADAADRAALLPLLEEHRPPVAQAEPVELPPLEPEPEPELPTGSFAVAFLTYGNEPPKIPQNTGEWRAHLAAQRLRERERAREQELYHLRHEATRAATRRNIARQAAHAFAILACTAKAPDAVRACFRPWPDALLDPAGLPARITDPRGAAERVNHDWPPPDLPLWPMMTPSRPEIAAMHIQPYAVSWLDGNNLGTGVLAALASLDGPDGPAMALLLAYTLGNHRSQVRLAAADLLLARAARPGWTGTAAGEQAGELAAAGLLTLQRIVAPLTEALRGGAHEAVWQFAAAALPPLLALPPRPGLADLVELAATAARTGGGPRPAIAGLSQAAAGRNRLATAARRLEALTAP</sequence>
<reference evidence="2" key="1">
    <citation type="journal article" date="2019" name="Int. J. Syst. Evol. Microbiol.">
        <title>The Global Catalogue of Microorganisms (GCM) 10K type strain sequencing project: providing services to taxonomists for standard genome sequencing and annotation.</title>
        <authorList>
            <consortium name="The Broad Institute Genomics Platform"/>
            <consortium name="The Broad Institute Genome Sequencing Center for Infectious Disease"/>
            <person name="Wu L."/>
            <person name="Ma J."/>
        </authorList>
    </citation>
    <scope>NUCLEOTIDE SEQUENCE [LARGE SCALE GENOMIC DNA]</scope>
    <source>
        <strain evidence="2">JCM 3272</strain>
    </source>
</reference>
<accession>A0ABP5UH55</accession>
<organism evidence="1 2">
    <name type="scientific">Dactylosporangium salmoneum</name>
    <dbReference type="NCBI Taxonomy" id="53361"/>
    <lineage>
        <taxon>Bacteria</taxon>
        <taxon>Bacillati</taxon>
        <taxon>Actinomycetota</taxon>
        <taxon>Actinomycetes</taxon>
        <taxon>Micromonosporales</taxon>
        <taxon>Micromonosporaceae</taxon>
        <taxon>Dactylosporangium</taxon>
    </lineage>
</organism>
<dbReference type="Proteomes" id="UP001501444">
    <property type="component" value="Unassembled WGS sequence"/>
</dbReference>
<gene>
    <name evidence="1" type="ORF">GCM10010170_080990</name>
</gene>
<proteinExistence type="predicted"/>
<evidence type="ECO:0000313" key="1">
    <source>
        <dbReference type="EMBL" id="GAA2376712.1"/>
    </source>
</evidence>
<dbReference type="RefSeq" id="WP_344617954.1">
    <property type="nucleotide sequence ID" value="NZ_BAAARV010000081.1"/>
</dbReference>